<proteinExistence type="predicted"/>
<organism evidence="1 2">
    <name type="scientific">Cotesia glomerata</name>
    <name type="common">Lepidopteran parasitic wasp</name>
    <name type="synonym">Apanteles glomeratus</name>
    <dbReference type="NCBI Taxonomy" id="32391"/>
    <lineage>
        <taxon>Eukaryota</taxon>
        <taxon>Metazoa</taxon>
        <taxon>Ecdysozoa</taxon>
        <taxon>Arthropoda</taxon>
        <taxon>Hexapoda</taxon>
        <taxon>Insecta</taxon>
        <taxon>Pterygota</taxon>
        <taxon>Neoptera</taxon>
        <taxon>Endopterygota</taxon>
        <taxon>Hymenoptera</taxon>
        <taxon>Apocrita</taxon>
        <taxon>Ichneumonoidea</taxon>
        <taxon>Braconidae</taxon>
        <taxon>Microgastrinae</taxon>
        <taxon>Cotesia</taxon>
    </lineage>
</organism>
<dbReference type="AlphaFoldDB" id="A0AAV7IJ87"/>
<evidence type="ECO:0000313" key="2">
    <source>
        <dbReference type="Proteomes" id="UP000826195"/>
    </source>
</evidence>
<gene>
    <name evidence="1" type="ORF">KQX54_007959</name>
</gene>
<dbReference type="EMBL" id="JAHXZJ010001119">
    <property type="protein sequence ID" value="KAH0554148.1"/>
    <property type="molecule type" value="Genomic_DNA"/>
</dbReference>
<evidence type="ECO:0000313" key="1">
    <source>
        <dbReference type="EMBL" id="KAH0554148.1"/>
    </source>
</evidence>
<keyword evidence="2" id="KW-1185">Reference proteome</keyword>
<accession>A0AAV7IJ87</accession>
<protein>
    <submittedName>
        <fullName evidence="1">Uncharacterized protein</fullName>
    </submittedName>
</protein>
<reference evidence="1 2" key="1">
    <citation type="journal article" date="2021" name="J. Hered.">
        <title>A chromosome-level genome assembly of the parasitoid wasp, Cotesia glomerata (Hymenoptera: Braconidae).</title>
        <authorList>
            <person name="Pinto B.J."/>
            <person name="Weis J.J."/>
            <person name="Gamble T."/>
            <person name="Ode P.J."/>
            <person name="Paul R."/>
            <person name="Zaspel J.M."/>
        </authorList>
    </citation>
    <scope>NUCLEOTIDE SEQUENCE [LARGE SCALE GENOMIC DNA]</scope>
    <source>
        <strain evidence="1">CgM1</strain>
    </source>
</reference>
<name>A0AAV7IJ87_COTGL</name>
<dbReference type="Proteomes" id="UP000826195">
    <property type="component" value="Unassembled WGS sequence"/>
</dbReference>
<comment type="caution">
    <text evidence="1">The sequence shown here is derived from an EMBL/GenBank/DDBJ whole genome shotgun (WGS) entry which is preliminary data.</text>
</comment>
<sequence>MPDTSPSRRQKQRPKMLRDSIKHMSWQPVLLSTERRDLTFNQTYTNRTLNRKSGDAEYGYRYLRWEKDLPTAEGSQIGIIRDCPRPRLPPCTGLLRWSLGSWWALEITANIPSESHYT</sequence>